<sequence>MLPHVYRVTKYDPADRDERGRYLGTEDTLSDHGPVEAAYVAAVAAFAADSGVGVLEVREPQLPFGTVHFGLEPAYGGDALDALLPGGREGLHDGLPVDLPTGQELVRAMLRDSGFWGRLEVEGRFAVHVGWDLYLYVGSHLPCERAVAATGASGLFVERITASPYDGEPEPREIEQRPADREFWERLRRCVERGEAALLEEGYAHNRARWHRLTPANLDVVRARLAPRALLSVRPDVLGDAGAVAARLAATTEEDDTFELVVEHADGRITGGVHEPGTAAPDLSAARGAALLSIYAGEDLPLFTAVRPDPDGVLRARWRTDPAPGDFRWARLRALRVGEQVVVEVGADGVAGLDGLPVRWSGGDPPPGGRVAGRITAVDLVRERVEVVPTGW</sequence>
<dbReference type="Proteomes" id="UP001165041">
    <property type="component" value="Unassembled WGS sequence"/>
</dbReference>
<dbReference type="EMBL" id="BSSA01000012">
    <property type="protein sequence ID" value="GLW71519.1"/>
    <property type="molecule type" value="Genomic_DNA"/>
</dbReference>
<comment type="caution">
    <text evidence="1">The sequence shown here is derived from an EMBL/GenBank/DDBJ whole genome shotgun (WGS) entry which is preliminary data.</text>
</comment>
<reference evidence="1" key="1">
    <citation type="submission" date="2023-02" db="EMBL/GenBank/DDBJ databases">
        <title>Kitasatospora phosalacinea NBRC 14627.</title>
        <authorList>
            <person name="Ichikawa N."/>
            <person name="Sato H."/>
            <person name="Tonouchi N."/>
        </authorList>
    </citation>
    <scope>NUCLEOTIDE SEQUENCE</scope>
    <source>
        <strain evidence="1">NBRC 14627</strain>
    </source>
</reference>
<dbReference type="RefSeq" id="WP_285737282.1">
    <property type="nucleotide sequence ID" value="NZ_BSSA01000012.1"/>
</dbReference>
<dbReference type="AlphaFoldDB" id="A0A9W6Q859"/>
<evidence type="ECO:0000313" key="1">
    <source>
        <dbReference type="EMBL" id="GLW71519.1"/>
    </source>
</evidence>
<accession>A0A9W6Q859</accession>
<gene>
    <name evidence="1" type="ORF">Kpho02_38180</name>
</gene>
<evidence type="ECO:0000313" key="2">
    <source>
        <dbReference type="Proteomes" id="UP001165041"/>
    </source>
</evidence>
<name>A0A9W6Q859_9ACTN</name>
<protein>
    <submittedName>
        <fullName evidence="1">Uncharacterized protein</fullName>
    </submittedName>
</protein>
<organism evidence="1 2">
    <name type="scientific">Kitasatospora phosalacinea</name>
    <dbReference type="NCBI Taxonomy" id="2065"/>
    <lineage>
        <taxon>Bacteria</taxon>
        <taxon>Bacillati</taxon>
        <taxon>Actinomycetota</taxon>
        <taxon>Actinomycetes</taxon>
        <taxon>Kitasatosporales</taxon>
        <taxon>Streptomycetaceae</taxon>
        <taxon>Kitasatospora</taxon>
    </lineage>
</organism>
<proteinExistence type="predicted"/>